<dbReference type="Pfam" id="PF00534">
    <property type="entry name" value="Glycos_transf_1"/>
    <property type="match status" value="1"/>
</dbReference>
<dbReference type="InterPro" id="IPR015393">
    <property type="entry name" value="DUF1972"/>
</dbReference>
<dbReference type="InterPro" id="IPR001296">
    <property type="entry name" value="Glyco_trans_1"/>
</dbReference>
<dbReference type="Proteomes" id="UP001370100">
    <property type="component" value="Unassembled WGS sequence"/>
</dbReference>
<evidence type="ECO:0000259" key="3">
    <source>
        <dbReference type="Pfam" id="PF09314"/>
    </source>
</evidence>
<feature type="domain" description="DUF1972" evidence="3">
    <location>
        <begin position="47"/>
        <end position="216"/>
    </location>
</feature>
<reference evidence="4 5" key="1">
    <citation type="submission" date="2024-03" db="EMBL/GenBank/DDBJ databases">
        <title>Actinomycetospora sp. OC33-EN06, a novel actinomycete isolated from wild orchid (Aerides multiflora).</title>
        <authorList>
            <person name="Suriyachadkun C."/>
        </authorList>
    </citation>
    <scope>NUCLEOTIDE SEQUENCE [LARGE SCALE GENOMIC DNA]</scope>
    <source>
        <strain evidence="4 5">OC33-EN06</strain>
    </source>
</reference>
<accession>A0ABU8N6N9</accession>
<protein>
    <submittedName>
        <fullName evidence="4">DUF1972 domain-containing protein</fullName>
    </submittedName>
</protein>
<keyword evidence="5" id="KW-1185">Reference proteome</keyword>
<name>A0ABU8N6N9_9PSEU</name>
<gene>
    <name evidence="4" type="ORF">WCD41_16020</name>
</gene>
<dbReference type="SUPFAM" id="SSF53756">
    <property type="entry name" value="UDP-Glycosyltransferase/glycogen phosphorylase"/>
    <property type="match status" value="1"/>
</dbReference>
<dbReference type="RefSeq" id="WP_337714459.1">
    <property type="nucleotide sequence ID" value="NZ_JBBEGL010000004.1"/>
</dbReference>
<dbReference type="EMBL" id="JBBEGL010000004">
    <property type="protein sequence ID" value="MEJ2887968.1"/>
    <property type="molecule type" value="Genomic_DNA"/>
</dbReference>
<organism evidence="4 5">
    <name type="scientific">Actinomycetospora aeridis</name>
    <dbReference type="NCBI Taxonomy" id="3129231"/>
    <lineage>
        <taxon>Bacteria</taxon>
        <taxon>Bacillati</taxon>
        <taxon>Actinomycetota</taxon>
        <taxon>Actinomycetes</taxon>
        <taxon>Pseudonocardiales</taxon>
        <taxon>Pseudonocardiaceae</taxon>
        <taxon>Actinomycetospora</taxon>
    </lineage>
</organism>
<evidence type="ECO:0000256" key="1">
    <source>
        <dbReference type="ARBA" id="ARBA00022679"/>
    </source>
</evidence>
<dbReference type="Pfam" id="PF09314">
    <property type="entry name" value="DUF1972"/>
    <property type="match status" value="1"/>
</dbReference>
<evidence type="ECO:0000259" key="2">
    <source>
        <dbReference type="Pfam" id="PF00534"/>
    </source>
</evidence>
<evidence type="ECO:0000313" key="5">
    <source>
        <dbReference type="Proteomes" id="UP001370100"/>
    </source>
</evidence>
<dbReference type="PANTHER" id="PTHR46401:SF2">
    <property type="entry name" value="GLYCOSYLTRANSFERASE WBBK-RELATED"/>
    <property type="match status" value="1"/>
</dbReference>
<dbReference type="PANTHER" id="PTHR46401">
    <property type="entry name" value="GLYCOSYLTRANSFERASE WBBK-RELATED"/>
    <property type="match status" value="1"/>
</dbReference>
<keyword evidence="1" id="KW-0808">Transferase</keyword>
<evidence type="ECO:0000313" key="4">
    <source>
        <dbReference type="EMBL" id="MEJ2887968.1"/>
    </source>
</evidence>
<sequence length="432" mass="47872">MTLDERGLGDTNKLISEFADITLPRPRLRPVGSDDATRGDAPRRRYAIIGSRGYPSTYGGFETFVRRFAPYLAERGVDVTVYGRDDSRPEPFVTPDGVRVVNTRGKDTKCASTLSYGLTACTHAARERYDAALVLNCANGYWLPLLRSAGVPTAVNVDGLEWERDKWSSLGKKVFRQGAVVTSKYADRLISDARGIADYWQEHFDSDSTVIPYGGDVLGPIPDTKVREQGLEPGRYILVVARLVPENNVELLLDAVQKLGGRYRTVVVGSAVGDAPIETRLREMQRTDNVLWLGHVSDQDLLQQLWQHCGVYVHGHSVGGTNPALLQALGAGSPTVAFDTVFNREVVREACPTYGKDADELAALLVRVMNDDLFRHRLSAAGQEIIRQRYTWEQVCADYLQVLDDLAGIHSRSSSRAIRSAQRVRRLVPASR</sequence>
<dbReference type="Gene3D" id="3.40.50.2000">
    <property type="entry name" value="Glycogen Phosphorylase B"/>
    <property type="match status" value="2"/>
</dbReference>
<comment type="caution">
    <text evidence="4">The sequence shown here is derived from an EMBL/GenBank/DDBJ whole genome shotgun (WGS) entry which is preliminary data.</text>
</comment>
<feature type="domain" description="Glycosyl transferase family 1" evidence="2">
    <location>
        <begin position="232"/>
        <end position="384"/>
    </location>
</feature>
<proteinExistence type="predicted"/>